<name>X1CCP5_9ZZZZ</name>
<dbReference type="InterPro" id="IPR029045">
    <property type="entry name" value="ClpP/crotonase-like_dom_sf"/>
</dbReference>
<evidence type="ECO:0000256" key="1">
    <source>
        <dbReference type="ARBA" id="ARBA00005254"/>
    </source>
</evidence>
<comment type="caution">
    <text evidence="2">The sequence shown here is derived from an EMBL/GenBank/DDBJ whole genome shotgun (WGS) entry which is preliminary data.</text>
</comment>
<dbReference type="PANTHER" id="PTHR43802:SF1">
    <property type="entry name" value="IP11341P-RELATED"/>
    <property type="match status" value="1"/>
</dbReference>
<dbReference type="EMBL" id="BART01027518">
    <property type="protein sequence ID" value="GAG94043.1"/>
    <property type="molecule type" value="Genomic_DNA"/>
</dbReference>
<reference evidence="2" key="1">
    <citation type="journal article" date="2014" name="Front. Microbiol.">
        <title>High frequency of phylogenetically diverse reductive dehalogenase-homologous genes in deep subseafloor sedimentary metagenomes.</title>
        <authorList>
            <person name="Kawai M."/>
            <person name="Futagami T."/>
            <person name="Toyoda A."/>
            <person name="Takaki Y."/>
            <person name="Nishi S."/>
            <person name="Hori S."/>
            <person name="Arai W."/>
            <person name="Tsubouchi T."/>
            <person name="Morono Y."/>
            <person name="Uchiyama I."/>
            <person name="Ito T."/>
            <person name="Fujiyama A."/>
            <person name="Inagaki F."/>
            <person name="Takami H."/>
        </authorList>
    </citation>
    <scope>NUCLEOTIDE SEQUENCE</scope>
    <source>
        <strain evidence="2">Expedition CK06-06</strain>
    </source>
</reference>
<sequence>MDIKDFTDIIYEKEDNGICTATISRPERRNAISQLTWLELETILADMEQDKNAKVLIITGDPKGRAFSSGGYFDPKANQLIPENIKKEIDFTDMARIKTVNALFNFSKPVIAAINGLAIGGGITMPLIGADLIYMSEDAWIGFYFVKRGVIAEFAASFLLPLYVG</sequence>
<feature type="non-terminal residue" evidence="2">
    <location>
        <position position="165"/>
    </location>
</feature>
<evidence type="ECO:0008006" key="3">
    <source>
        <dbReference type="Google" id="ProtNLM"/>
    </source>
</evidence>
<proteinExistence type="inferred from homology"/>
<dbReference type="SUPFAM" id="SSF52096">
    <property type="entry name" value="ClpP/crotonase"/>
    <property type="match status" value="1"/>
</dbReference>
<comment type="similarity">
    <text evidence="1">Belongs to the enoyl-CoA hydratase/isomerase family.</text>
</comment>
<evidence type="ECO:0000313" key="2">
    <source>
        <dbReference type="EMBL" id="GAG94043.1"/>
    </source>
</evidence>
<organism evidence="2">
    <name type="scientific">marine sediment metagenome</name>
    <dbReference type="NCBI Taxonomy" id="412755"/>
    <lineage>
        <taxon>unclassified sequences</taxon>
        <taxon>metagenomes</taxon>
        <taxon>ecological metagenomes</taxon>
    </lineage>
</organism>
<dbReference type="CDD" id="cd06558">
    <property type="entry name" value="crotonase-like"/>
    <property type="match status" value="1"/>
</dbReference>
<gene>
    <name evidence="2" type="ORF">S01H4_48772</name>
</gene>
<dbReference type="Pfam" id="PF00378">
    <property type="entry name" value="ECH_1"/>
    <property type="match status" value="1"/>
</dbReference>
<dbReference type="PANTHER" id="PTHR43802">
    <property type="entry name" value="ENOYL-COA HYDRATASE"/>
    <property type="match status" value="1"/>
</dbReference>
<dbReference type="InterPro" id="IPR001753">
    <property type="entry name" value="Enoyl-CoA_hydra/iso"/>
</dbReference>
<dbReference type="AlphaFoldDB" id="X1CCP5"/>
<protein>
    <recommendedName>
        <fullName evidence="3">Enoyl-CoA hydratase/isomerase family protein</fullName>
    </recommendedName>
</protein>
<accession>X1CCP5</accession>
<dbReference type="Gene3D" id="3.90.226.10">
    <property type="entry name" value="2-enoyl-CoA Hydratase, Chain A, domain 1"/>
    <property type="match status" value="1"/>
</dbReference>